<dbReference type="GO" id="GO:0032040">
    <property type="term" value="C:small-subunit processome"/>
    <property type="evidence" value="ECO:0007669"/>
    <property type="project" value="InterPro"/>
</dbReference>
<name>A0A4Y9Z9C0_9AGAM</name>
<feature type="region of interest" description="Disordered" evidence="4">
    <location>
        <begin position="491"/>
        <end position="523"/>
    </location>
</feature>
<proteinExistence type="predicted"/>
<feature type="compositionally biased region" description="Low complexity" evidence="4">
    <location>
        <begin position="818"/>
        <end position="833"/>
    </location>
</feature>
<dbReference type="Proteomes" id="UP000298327">
    <property type="component" value="Unassembled WGS sequence"/>
</dbReference>
<dbReference type="OrthoDB" id="277439at2759"/>
<feature type="compositionally biased region" description="Low complexity" evidence="4">
    <location>
        <begin position="783"/>
        <end position="793"/>
    </location>
</feature>
<feature type="compositionally biased region" description="Polar residues" evidence="4">
    <location>
        <begin position="681"/>
        <end position="690"/>
    </location>
</feature>
<feature type="compositionally biased region" description="Polar residues" evidence="4">
    <location>
        <begin position="707"/>
        <end position="718"/>
    </location>
</feature>
<evidence type="ECO:0000256" key="1">
    <source>
        <dbReference type="ARBA" id="ARBA00004604"/>
    </source>
</evidence>
<evidence type="ECO:0000313" key="6">
    <source>
        <dbReference type="Proteomes" id="UP000298327"/>
    </source>
</evidence>
<feature type="compositionally biased region" description="Acidic residues" evidence="4">
    <location>
        <begin position="215"/>
        <end position="227"/>
    </location>
</feature>
<reference evidence="5 6" key="1">
    <citation type="submission" date="2019-02" db="EMBL/GenBank/DDBJ databases">
        <title>Genome sequencing of the rare red list fungi Dentipellis fragilis.</title>
        <authorList>
            <person name="Buettner E."/>
            <person name="Kellner H."/>
        </authorList>
    </citation>
    <scope>NUCLEOTIDE SEQUENCE [LARGE SCALE GENOMIC DNA]</scope>
    <source>
        <strain evidence="5 6">DSM 105465</strain>
    </source>
</reference>
<feature type="compositionally biased region" description="Basic and acidic residues" evidence="4">
    <location>
        <begin position="756"/>
        <end position="768"/>
    </location>
</feature>
<evidence type="ECO:0000313" key="5">
    <source>
        <dbReference type="EMBL" id="TFY71054.1"/>
    </source>
</evidence>
<accession>A0A4Y9Z9C0</accession>
<comment type="caution">
    <text evidence="5">The sequence shown here is derived from an EMBL/GenBank/DDBJ whole genome shotgun (WGS) entry which is preliminary data.</text>
</comment>
<feature type="compositionally biased region" description="Basic and acidic residues" evidence="4">
    <location>
        <begin position="67"/>
        <end position="81"/>
    </location>
</feature>
<comment type="subcellular location">
    <subcellularLocation>
        <location evidence="1">Nucleus</location>
        <location evidence="1">Nucleolus</location>
    </subcellularLocation>
</comment>
<feature type="compositionally biased region" description="Acidic residues" evidence="4">
    <location>
        <begin position="91"/>
        <end position="117"/>
    </location>
</feature>
<feature type="region of interest" description="Disordered" evidence="4">
    <location>
        <begin position="707"/>
        <end position="833"/>
    </location>
</feature>
<feature type="compositionally biased region" description="Basic and acidic residues" evidence="4">
    <location>
        <begin position="731"/>
        <end position="748"/>
    </location>
</feature>
<evidence type="ECO:0000256" key="2">
    <source>
        <dbReference type="ARBA" id="ARBA00022553"/>
    </source>
</evidence>
<keyword evidence="2" id="KW-0597">Phosphoprotein</keyword>
<feature type="compositionally biased region" description="Basic residues" evidence="4">
    <location>
        <begin position="125"/>
        <end position="141"/>
    </location>
</feature>
<keyword evidence="3" id="KW-0539">Nucleus</keyword>
<evidence type="ECO:0008006" key="7">
    <source>
        <dbReference type="Google" id="ProtNLM"/>
    </source>
</evidence>
<dbReference type="Pfam" id="PF04615">
    <property type="entry name" value="Utp14"/>
    <property type="match status" value="1"/>
</dbReference>
<dbReference type="InterPro" id="IPR006709">
    <property type="entry name" value="SSU_processome_Utp14"/>
</dbReference>
<organism evidence="5 6">
    <name type="scientific">Dentipellis fragilis</name>
    <dbReference type="NCBI Taxonomy" id="205917"/>
    <lineage>
        <taxon>Eukaryota</taxon>
        <taxon>Fungi</taxon>
        <taxon>Dikarya</taxon>
        <taxon>Basidiomycota</taxon>
        <taxon>Agaricomycotina</taxon>
        <taxon>Agaricomycetes</taxon>
        <taxon>Russulales</taxon>
        <taxon>Hericiaceae</taxon>
        <taxon>Dentipellis</taxon>
    </lineage>
</organism>
<feature type="region of interest" description="Disordered" evidence="4">
    <location>
        <begin position="1"/>
        <end position="297"/>
    </location>
</feature>
<protein>
    <recommendedName>
        <fullName evidence="7">Utp14-domain-containing protein</fullName>
    </recommendedName>
</protein>
<feature type="compositionally biased region" description="Acidic residues" evidence="4">
    <location>
        <begin position="561"/>
        <end position="576"/>
    </location>
</feature>
<feature type="region of interest" description="Disordered" evidence="4">
    <location>
        <begin position="545"/>
        <end position="581"/>
    </location>
</feature>
<feature type="region of interest" description="Disordered" evidence="4">
    <location>
        <begin position="660"/>
        <end position="690"/>
    </location>
</feature>
<dbReference type="EMBL" id="SEOQ01000069">
    <property type="protein sequence ID" value="TFY71054.1"/>
    <property type="molecule type" value="Genomic_DNA"/>
</dbReference>
<sequence>MAKTPRAGRPAGKSVSSARKPNSNAVGYQKRLARKGKSQGPVSDVYEFQSKKVRRENVQQTLDRDEEDQHGASDDDIDRQALRARLIGETVDNEQIDPDDDEELDSDAAFEESDDDQFAGFTFRSKGKANAHPKKQPKGRGVRFAEVDLNEDDSAMDEETEEGSAEGSEEEGEEEGDPDDFIDVLDVLDGRAEAYLGSDDDEDRPARKQDAEGGSSDEDEDEEDEPGAEAPNDDISMSGDEQEADPDALEGLGNFISSLETGKKRKAETADTDDASRRKRRVITERTEAGQEHEFAAQVSGADRLNLDDLLDPLTSQSSNMLSLKKSAKALKSSKTGTTLSAPLPLRTQDRLDREAAYEQTKHEVDKWKDTMKRIKEAEHLSFPLQAQPAGKTSNLELAAKFKPTTELESAVDRLLKQAQMREQDLAKTEDLKMNHLSVEEVAARRAEVRKVRELMFRAEMKAKRVSKIKSKTYRRIKKKEKERLAAKLDGEVDEDDEETQMKREQERALERATLRHKNTGKWAKAMKGRGELDVDQRAEITEMLERGERLRRKIRGDKGSDEDEDGSEEDEDEDMEGLRARAFDEMAQLQDHPTADGEGSGKSKSVFDMKFMRDAEAREQHVVDREADDFMKEMQGLEGAAVEAPDTGNAIVERVGGRVSFRPGDQPELASAPPPLAPVSDTSSVTLRSTDLPPLSATWTAQAASFVSTSPVETSNPWLARAEPSGSGLKKSEVVVAKESKAVDKSKNKLKKRQKDGQEQREKAREDAELEISLDNVLTVNGAASSSAGSSSKPVANAGAESGDDSDANSEVENQEKLAAAKGKGKQNGKANAVQAFQQRDLVAEAFAGDNVIQDFQSAKRREIESDAPKEVDMTLAGWGAWGGSGTRKQKSKPHLIKKIAGVDPKSRADYGKVHVIISEKRDKKAAKYMVKDLPYPYTSQAQFERSLDTPIGTEWSTRVAFQRATLPKVTKKMGTVINPLEKLF</sequence>
<dbReference type="PANTHER" id="PTHR14150:SF12">
    <property type="entry name" value="U3 SMALL NUCLEOLAR RNA-ASSOCIATED PROTEIN 14 HOMOLOG A"/>
    <property type="match status" value="1"/>
</dbReference>
<dbReference type="STRING" id="205917.A0A4Y9Z9C0"/>
<feature type="compositionally biased region" description="Acidic residues" evidence="4">
    <location>
        <begin position="148"/>
        <end position="183"/>
    </location>
</feature>
<keyword evidence="6" id="KW-1185">Reference proteome</keyword>
<dbReference type="AlphaFoldDB" id="A0A4Y9Z9C0"/>
<dbReference type="PANTHER" id="PTHR14150">
    <property type="entry name" value="U3 SMALL NUCLEOLAR RNA-ASSOCIATED PROTEIN 14"/>
    <property type="match status" value="1"/>
</dbReference>
<feature type="compositionally biased region" description="Basic and acidic residues" evidence="4">
    <location>
        <begin position="282"/>
        <end position="295"/>
    </location>
</feature>
<feature type="compositionally biased region" description="Basic and acidic residues" evidence="4">
    <location>
        <begin position="500"/>
        <end position="514"/>
    </location>
</feature>
<evidence type="ECO:0000256" key="4">
    <source>
        <dbReference type="SAM" id="MobiDB-lite"/>
    </source>
</evidence>
<evidence type="ECO:0000256" key="3">
    <source>
        <dbReference type="ARBA" id="ARBA00023242"/>
    </source>
</evidence>
<feature type="compositionally biased region" description="Polar residues" evidence="4">
    <location>
        <begin position="14"/>
        <end position="26"/>
    </location>
</feature>
<gene>
    <name evidence="5" type="ORF">EVG20_g1958</name>
</gene>
<dbReference type="GO" id="GO:0006364">
    <property type="term" value="P:rRNA processing"/>
    <property type="evidence" value="ECO:0007669"/>
    <property type="project" value="InterPro"/>
</dbReference>